<keyword evidence="1" id="KW-1133">Transmembrane helix</keyword>
<feature type="transmembrane region" description="Helical" evidence="1">
    <location>
        <begin position="27"/>
        <end position="47"/>
    </location>
</feature>
<proteinExistence type="predicted"/>
<dbReference type="AlphaFoldDB" id="A0A814RAY3"/>
<keyword evidence="1" id="KW-0812">Transmembrane</keyword>
<dbReference type="OrthoDB" id="10526043at2759"/>
<sequence length="129" mass="14253">MNAPTITQQSNSENIGFTRTYPLSISGLIRMGLILFQLAGFVSAASVAKYLSGRIYLPSDMNATRDAYLLFSIFGFFVSIVIYIIVTDAFWLVPTFILAIICSVREGSLRDPFYLYSKFFNSGAFASAA</sequence>
<evidence type="ECO:0000313" key="2">
    <source>
        <dbReference type="EMBL" id="CAF1131438.1"/>
    </source>
</evidence>
<keyword evidence="1" id="KW-0472">Membrane</keyword>
<protein>
    <submittedName>
        <fullName evidence="2">Uncharacterized protein</fullName>
    </submittedName>
</protein>
<feature type="transmembrane region" description="Helical" evidence="1">
    <location>
        <begin position="67"/>
        <end position="85"/>
    </location>
</feature>
<name>A0A814RAY3_9BILA</name>
<dbReference type="Proteomes" id="UP000663879">
    <property type="component" value="Unassembled WGS sequence"/>
</dbReference>
<comment type="caution">
    <text evidence="2">The sequence shown here is derived from an EMBL/GenBank/DDBJ whole genome shotgun (WGS) entry which is preliminary data.</text>
</comment>
<feature type="non-terminal residue" evidence="2">
    <location>
        <position position="1"/>
    </location>
</feature>
<accession>A0A814RAY3</accession>
<keyword evidence="3" id="KW-1185">Reference proteome</keyword>
<gene>
    <name evidence="2" type="ORF">OXX778_LOCUS22492</name>
</gene>
<evidence type="ECO:0000313" key="3">
    <source>
        <dbReference type="Proteomes" id="UP000663879"/>
    </source>
</evidence>
<reference evidence="2" key="1">
    <citation type="submission" date="2021-02" db="EMBL/GenBank/DDBJ databases">
        <authorList>
            <person name="Nowell W R."/>
        </authorList>
    </citation>
    <scope>NUCLEOTIDE SEQUENCE</scope>
    <source>
        <strain evidence="2">Ploen Becks lab</strain>
    </source>
</reference>
<evidence type="ECO:0000256" key="1">
    <source>
        <dbReference type="SAM" id="Phobius"/>
    </source>
</evidence>
<dbReference type="EMBL" id="CAJNOC010009653">
    <property type="protein sequence ID" value="CAF1131438.1"/>
    <property type="molecule type" value="Genomic_DNA"/>
</dbReference>
<organism evidence="2 3">
    <name type="scientific">Brachionus calyciflorus</name>
    <dbReference type="NCBI Taxonomy" id="104777"/>
    <lineage>
        <taxon>Eukaryota</taxon>
        <taxon>Metazoa</taxon>
        <taxon>Spiralia</taxon>
        <taxon>Gnathifera</taxon>
        <taxon>Rotifera</taxon>
        <taxon>Eurotatoria</taxon>
        <taxon>Monogononta</taxon>
        <taxon>Pseudotrocha</taxon>
        <taxon>Ploima</taxon>
        <taxon>Brachionidae</taxon>
        <taxon>Brachionus</taxon>
    </lineage>
</organism>